<accession>A0AAV0F651</accession>
<evidence type="ECO:0000313" key="10">
    <source>
        <dbReference type="EMBL" id="CAH9130915.1"/>
    </source>
</evidence>
<organism evidence="10 11">
    <name type="scientific">Cuscuta epithymum</name>
    <dbReference type="NCBI Taxonomy" id="186058"/>
    <lineage>
        <taxon>Eukaryota</taxon>
        <taxon>Viridiplantae</taxon>
        <taxon>Streptophyta</taxon>
        <taxon>Embryophyta</taxon>
        <taxon>Tracheophyta</taxon>
        <taxon>Spermatophyta</taxon>
        <taxon>Magnoliopsida</taxon>
        <taxon>eudicotyledons</taxon>
        <taxon>Gunneridae</taxon>
        <taxon>Pentapetalae</taxon>
        <taxon>asterids</taxon>
        <taxon>lamiids</taxon>
        <taxon>Solanales</taxon>
        <taxon>Convolvulaceae</taxon>
        <taxon>Cuscuteae</taxon>
        <taxon>Cuscuta</taxon>
        <taxon>Cuscuta subgen. Cuscuta</taxon>
    </lineage>
</organism>
<dbReference type="PROSITE" id="PS50089">
    <property type="entry name" value="ZF_RING_2"/>
    <property type="match status" value="1"/>
</dbReference>
<evidence type="ECO:0000256" key="6">
    <source>
        <dbReference type="ARBA" id="ARBA00022786"/>
    </source>
</evidence>
<evidence type="ECO:0000256" key="7">
    <source>
        <dbReference type="ARBA" id="ARBA00022833"/>
    </source>
</evidence>
<dbReference type="GO" id="GO:0016567">
    <property type="term" value="P:protein ubiquitination"/>
    <property type="evidence" value="ECO:0007669"/>
    <property type="project" value="TreeGrafter"/>
</dbReference>
<dbReference type="InterPro" id="IPR013083">
    <property type="entry name" value="Znf_RING/FYVE/PHD"/>
</dbReference>
<evidence type="ECO:0000256" key="1">
    <source>
        <dbReference type="ARBA" id="ARBA00000900"/>
    </source>
</evidence>
<sequence>MDAAGTSTANNHGGENNEGLDYWCPGCSQIFRAVSDFSPETICPTCHNHTLVQFVDAVLDGQLCYWCSICQTHSLSSSFGTIVTCVECANPMYQIIGITMRPPNLVVGIILVMLSGTDHPRPPIDQNNSDRMIPLIRRIIQNHPARGRHATQINRPMGPPPASEQVIGAIPTVKISESHIADSEICPVCRDQFEVGKDAKELPCKHIYHDDCVVPWLRMHNSCPVCRKETTEDSIAERRREREMMRSRGRRFLRRLRHLRDNVRACLMRLASYGWVPIWNKE</sequence>
<name>A0AAV0F651_9ASTE</name>
<evidence type="ECO:0000256" key="4">
    <source>
        <dbReference type="ARBA" id="ARBA00022723"/>
    </source>
</evidence>
<evidence type="ECO:0000313" key="11">
    <source>
        <dbReference type="Proteomes" id="UP001152523"/>
    </source>
</evidence>
<evidence type="ECO:0000259" key="9">
    <source>
        <dbReference type="PROSITE" id="PS50089"/>
    </source>
</evidence>
<dbReference type="EC" id="2.3.2.27" evidence="2"/>
<keyword evidence="5 8" id="KW-0863">Zinc-finger</keyword>
<keyword evidence="11" id="KW-1185">Reference proteome</keyword>
<dbReference type="PANTHER" id="PTHR15710">
    <property type="entry name" value="E3 UBIQUITIN-PROTEIN LIGASE PRAJA"/>
    <property type="match status" value="1"/>
</dbReference>
<feature type="domain" description="RING-type" evidence="9">
    <location>
        <begin position="186"/>
        <end position="227"/>
    </location>
</feature>
<dbReference type="Pfam" id="PF13639">
    <property type="entry name" value="zf-RING_2"/>
    <property type="match status" value="1"/>
</dbReference>
<dbReference type="InterPro" id="IPR001841">
    <property type="entry name" value="Znf_RING"/>
</dbReference>
<reference evidence="10" key="1">
    <citation type="submission" date="2022-07" db="EMBL/GenBank/DDBJ databases">
        <authorList>
            <person name="Macas J."/>
            <person name="Novak P."/>
            <person name="Neumann P."/>
        </authorList>
    </citation>
    <scope>NUCLEOTIDE SEQUENCE</scope>
</reference>
<evidence type="ECO:0000256" key="8">
    <source>
        <dbReference type="PROSITE-ProRule" id="PRU00175"/>
    </source>
</evidence>
<dbReference type="GO" id="GO:0005737">
    <property type="term" value="C:cytoplasm"/>
    <property type="evidence" value="ECO:0007669"/>
    <property type="project" value="TreeGrafter"/>
</dbReference>
<dbReference type="GO" id="GO:0061630">
    <property type="term" value="F:ubiquitin protein ligase activity"/>
    <property type="evidence" value="ECO:0007669"/>
    <property type="project" value="UniProtKB-EC"/>
</dbReference>
<evidence type="ECO:0000256" key="2">
    <source>
        <dbReference type="ARBA" id="ARBA00012483"/>
    </source>
</evidence>
<proteinExistence type="predicted"/>
<dbReference type="SMART" id="SM00184">
    <property type="entry name" value="RING"/>
    <property type="match status" value="1"/>
</dbReference>
<keyword evidence="7" id="KW-0862">Zinc</keyword>
<dbReference type="PANTHER" id="PTHR15710:SF18">
    <property type="entry name" value="RING-TYPE E3 UBIQUITIN TRANSFERASE"/>
    <property type="match status" value="1"/>
</dbReference>
<comment type="catalytic activity">
    <reaction evidence="1">
        <text>S-ubiquitinyl-[E2 ubiquitin-conjugating enzyme]-L-cysteine + [acceptor protein]-L-lysine = [E2 ubiquitin-conjugating enzyme]-L-cysteine + N(6)-ubiquitinyl-[acceptor protein]-L-lysine.</text>
        <dbReference type="EC" id="2.3.2.27"/>
    </reaction>
</comment>
<evidence type="ECO:0000256" key="5">
    <source>
        <dbReference type="ARBA" id="ARBA00022771"/>
    </source>
</evidence>
<keyword evidence="6" id="KW-0833">Ubl conjugation pathway</keyword>
<dbReference type="Gene3D" id="3.30.40.10">
    <property type="entry name" value="Zinc/RING finger domain, C3HC4 (zinc finger)"/>
    <property type="match status" value="1"/>
</dbReference>
<dbReference type="FunFam" id="3.30.40.10:FF:000022">
    <property type="entry name" value="E3 ubiquitin-protein ligase RING1-like"/>
    <property type="match status" value="1"/>
</dbReference>
<evidence type="ECO:0000256" key="3">
    <source>
        <dbReference type="ARBA" id="ARBA00022679"/>
    </source>
</evidence>
<comment type="caution">
    <text evidence="10">The sequence shown here is derived from an EMBL/GenBank/DDBJ whole genome shotgun (WGS) entry which is preliminary data.</text>
</comment>
<dbReference type="SUPFAM" id="SSF57850">
    <property type="entry name" value="RING/U-box"/>
    <property type="match status" value="1"/>
</dbReference>
<dbReference type="Proteomes" id="UP001152523">
    <property type="component" value="Unassembled WGS sequence"/>
</dbReference>
<keyword evidence="4" id="KW-0479">Metal-binding</keyword>
<dbReference type="EMBL" id="CAMAPF010000963">
    <property type="protein sequence ID" value="CAH9130915.1"/>
    <property type="molecule type" value="Genomic_DNA"/>
</dbReference>
<dbReference type="GO" id="GO:0008270">
    <property type="term" value="F:zinc ion binding"/>
    <property type="evidence" value="ECO:0007669"/>
    <property type="project" value="UniProtKB-KW"/>
</dbReference>
<keyword evidence="3" id="KW-0808">Transferase</keyword>
<protein>
    <recommendedName>
        <fullName evidence="2">RING-type E3 ubiquitin transferase</fullName>
        <ecNumber evidence="2">2.3.2.27</ecNumber>
    </recommendedName>
</protein>
<gene>
    <name evidence="10" type="ORF">CEPIT_LOCUS31006</name>
</gene>
<dbReference type="AlphaFoldDB" id="A0AAV0F651"/>